<dbReference type="InterPro" id="IPR059018">
    <property type="entry name" value="HEAT_URB1"/>
</dbReference>
<feature type="compositionally biased region" description="Basic and acidic residues" evidence="1">
    <location>
        <begin position="35"/>
        <end position="45"/>
    </location>
</feature>
<dbReference type="AlphaFoldDB" id="A0A0G2E7R8"/>
<dbReference type="GO" id="GO:0000466">
    <property type="term" value="P:maturation of 5.8S rRNA from tricistronic rRNA transcript (SSU-rRNA, 5.8S rRNA, LSU-rRNA)"/>
    <property type="evidence" value="ECO:0007669"/>
    <property type="project" value="TreeGrafter"/>
</dbReference>
<dbReference type="InterPro" id="IPR032436">
    <property type="entry name" value="URB1_C"/>
</dbReference>
<protein>
    <submittedName>
        <fullName evidence="5">Putative ribosome biogenesis protein urb1</fullName>
    </submittedName>
</protein>
<sequence>MNGAQNGEPHVKRRRISKDENEGPNGATSSIASVKDLRRSLGGKGDNKIDVRTGVQAFKEFLQSLGNSDQSSKSRKLQVLKTYLEEQSPEKSGLTINLPDLISTWNTAIESQNNSLLSSVPSVLALLIRVISSELELRDLGLDICKDLLQRDQLRFFDRGLTATKTKEHLISPCIRLLTEIVSFDGGTVAGLVYAKRDITLKRIDQFLNQRKAEADQNEQRSKKPSLRRIAQRYVIAILKYLTGKAKADLLTQGNLFKAFFQGIKSDEADIILDALEVLERNVAKDTTLTRSQKQRFWLYSTLVAIINLYSFEGIDAENEETTSKVQQQAHRLLRIICTSHDEGILRRQTGWYPHGMNPESQLIDGLGDDYIDLGLESRFATDRYADKPPIRNSQIAGFIQNLRPDDPAQMELLIEIFKVAPELVADYFSKKSAFPVEPKPTTQWLGFSAMVFSMIRLPVPTNCGWNTSEELPVVPPPTSVVIENVLPRPLDKAMLTRCLNLNHEIITLFAVRALSAAFEKLGDVLSMFDRAPGAGRFSWRQTSVKLKEAFSQRCPPIKDVITAYHRTAKMNHELHEPVTELLASYYKYLPDTAVAEKFDVSVALVDSLRRMEKRDGQHEENSLDQLTYLLEIAQASTDTKWWNKPENLDFSPFTSLLKVIAGTSQELETSRRIQRILTDLCIEHGLLNDEKSFKAFLASLTDESGNPVATQIFQAIDQCVGRLVRRPVQYEDFLMSLEVSQTSSIPRSLLAASMCEQCHFITQSIGTPLFLGWLNQFLYNLVVAGEGQELISGLRHYVLKKIPDAKGVFDRQTNTWSDAPGDLENDVEMTDMEHSKLSQKANPDEMLLKLFGPEEEHTASLSTLQKWEKQEVEAAITSGTVAGLVKCLLSDEDEIRRQAYLNIQRFMHKVQSSELAGWQAIYVALGETVESVKIIGLDNPLPSIIAELASRCIDVLNQPLNQMFAKVNKFLNKSPIWSPSKLCSYWVDQLLMQEPEHDDGYFEEALWLLQLLTASLKTHHDLELYRKAKIFERILAWSESPGLHERLQLKVYELVYKAAQVDHSNTLITRMGILGWLSFEGTKYGECGAIAGALHSVVMAKLAQEDFRQWSRLVNSSVAKC</sequence>
<comment type="caution">
    <text evidence="5">The sequence shown here is derived from an EMBL/GenBank/DDBJ whole genome shotgun (WGS) entry which is preliminary data.</text>
</comment>
<proteinExistence type="predicted"/>
<dbReference type="Pfam" id="PF11707">
    <property type="entry name" value="Npa1"/>
    <property type="match status" value="1"/>
</dbReference>
<keyword evidence="6" id="KW-1185">Reference proteome</keyword>
<dbReference type="Pfam" id="PF26140">
    <property type="entry name" value="HEAT_URB1"/>
    <property type="match status" value="1"/>
</dbReference>
<evidence type="ECO:0000259" key="2">
    <source>
        <dbReference type="Pfam" id="PF11707"/>
    </source>
</evidence>
<dbReference type="InterPro" id="IPR021714">
    <property type="entry name" value="URB1_N"/>
</dbReference>
<feature type="domain" description="URB1 N-terminal" evidence="2">
    <location>
        <begin position="99"/>
        <end position="447"/>
    </location>
</feature>
<dbReference type="PANTHER" id="PTHR13500">
    <property type="entry name" value="NUCLEOLAR PRERIBOSOMAL-ASSOCIATED PROTEIN 1"/>
    <property type="match status" value="1"/>
</dbReference>
<reference evidence="5 6" key="1">
    <citation type="submission" date="2015-05" db="EMBL/GenBank/DDBJ databases">
        <title>Distinctive expansion of gene families associated with plant cell wall degradation and secondary metabolism in the genomes of grapevine trunk pathogens.</title>
        <authorList>
            <person name="Lawrence D.P."/>
            <person name="Travadon R."/>
            <person name="Rolshausen P.E."/>
            <person name="Baumgartner K."/>
        </authorList>
    </citation>
    <scope>NUCLEOTIDE SEQUENCE [LARGE SCALE GENOMIC DNA]</scope>
    <source>
        <strain evidence="5">UCRPC4</strain>
    </source>
</reference>
<dbReference type="GO" id="GO:0005730">
    <property type="term" value="C:nucleolus"/>
    <property type="evidence" value="ECO:0007669"/>
    <property type="project" value="TreeGrafter"/>
</dbReference>
<evidence type="ECO:0000259" key="3">
    <source>
        <dbReference type="Pfam" id="PF16201"/>
    </source>
</evidence>
<name>A0A0G2E7R8_PHACM</name>
<dbReference type="OrthoDB" id="72892at2759"/>
<feature type="domain" description="URB1 central HEAT repeat" evidence="4">
    <location>
        <begin position="637"/>
        <end position="807"/>
    </location>
</feature>
<organism evidence="5 6">
    <name type="scientific">Phaeomoniella chlamydospora</name>
    <name type="common">Phaeoacremonium chlamydosporum</name>
    <dbReference type="NCBI Taxonomy" id="158046"/>
    <lineage>
        <taxon>Eukaryota</taxon>
        <taxon>Fungi</taxon>
        <taxon>Dikarya</taxon>
        <taxon>Ascomycota</taxon>
        <taxon>Pezizomycotina</taxon>
        <taxon>Eurotiomycetes</taxon>
        <taxon>Chaetothyriomycetidae</taxon>
        <taxon>Phaeomoniellales</taxon>
        <taxon>Phaeomoniellaceae</taxon>
        <taxon>Phaeomoniella</taxon>
    </lineage>
</organism>
<evidence type="ECO:0000256" key="1">
    <source>
        <dbReference type="SAM" id="MobiDB-lite"/>
    </source>
</evidence>
<evidence type="ECO:0000259" key="4">
    <source>
        <dbReference type="Pfam" id="PF26140"/>
    </source>
</evidence>
<dbReference type="Pfam" id="PF16201">
    <property type="entry name" value="NopRA1"/>
    <property type="match status" value="1"/>
</dbReference>
<reference evidence="5 6" key="2">
    <citation type="submission" date="2015-05" db="EMBL/GenBank/DDBJ databases">
        <authorList>
            <person name="Morales-Cruz A."/>
            <person name="Amrine K.C."/>
            <person name="Cantu D."/>
        </authorList>
    </citation>
    <scope>NUCLEOTIDE SEQUENCE [LARGE SCALE GENOMIC DNA]</scope>
    <source>
        <strain evidence="5">UCRPC4</strain>
    </source>
</reference>
<accession>A0A0G2E7R8</accession>
<feature type="domain" description="URB1 C-terminal" evidence="3">
    <location>
        <begin position="885"/>
        <end position="1077"/>
    </location>
</feature>
<feature type="region of interest" description="Disordered" evidence="1">
    <location>
        <begin position="1"/>
        <end position="45"/>
    </location>
</feature>
<evidence type="ECO:0000313" key="5">
    <source>
        <dbReference type="EMBL" id="KKY18684.1"/>
    </source>
</evidence>
<gene>
    <name evidence="5" type="ORF">UCRPC4_g04835</name>
</gene>
<dbReference type="InterPro" id="IPR039844">
    <property type="entry name" value="URB1"/>
</dbReference>
<dbReference type="SUPFAM" id="SSF48371">
    <property type="entry name" value="ARM repeat"/>
    <property type="match status" value="1"/>
</dbReference>
<dbReference type="InterPro" id="IPR016024">
    <property type="entry name" value="ARM-type_fold"/>
</dbReference>
<dbReference type="GO" id="GO:0000463">
    <property type="term" value="P:maturation of LSU-rRNA from tricistronic rRNA transcript (SSU-rRNA, 5.8S rRNA, LSU-rRNA)"/>
    <property type="evidence" value="ECO:0007669"/>
    <property type="project" value="TreeGrafter"/>
</dbReference>
<dbReference type="PANTHER" id="PTHR13500:SF0">
    <property type="entry name" value="NUCLEOLAR PRE-RIBOSOMAL-ASSOCIATED PROTEIN 1"/>
    <property type="match status" value="1"/>
</dbReference>
<dbReference type="Proteomes" id="UP000053317">
    <property type="component" value="Unassembled WGS sequence"/>
</dbReference>
<dbReference type="EMBL" id="LCWF01000118">
    <property type="protein sequence ID" value="KKY18684.1"/>
    <property type="molecule type" value="Genomic_DNA"/>
</dbReference>
<evidence type="ECO:0000313" key="6">
    <source>
        <dbReference type="Proteomes" id="UP000053317"/>
    </source>
</evidence>